<dbReference type="STRING" id="650164.K5VUT7"/>
<dbReference type="InParanoid" id="K5VUT7"/>
<dbReference type="KEGG" id="pco:PHACADRAFT_263931"/>
<evidence type="ECO:0000256" key="2">
    <source>
        <dbReference type="SAM" id="SignalP"/>
    </source>
</evidence>
<dbReference type="InterPro" id="IPR052982">
    <property type="entry name" value="SRP1/TIP1-like"/>
</dbReference>
<gene>
    <name evidence="3" type="ORF">PHACADRAFT_263931</name>
</gene>
<dbReference type="AlphaFoldDB" id="K5VUT7"/>
<accession>K5VUT7</accession>
<evidence type="ECO:0000313" key="4">
    <source>
        <dbReference type="Proteomes" id="UP000008370"/>
    </source>
</evidence>
<dbReference type="PANTHER" id="PTHR40633:SF1">
    <property type="entry name" value="GPI ANCHORED SERINE-THREONINE RICH PROTEIN (AFU_ORTHOLOGUE AFUA_1G03630)"/>
    <property type="match status" value="1"/>
</dbReference>
<feature type="signal peptide" evidence="2">
    <location>
        <begin position="1"/>
        <end position="18"/>
    </location>
</feature>
<keyword evidence="4" id="KW-1185">Reference proteome</keyword>
<dbReference type="RefSeq" id="XP_007400850.1">
    <property type="nucleotide sequence ID" value="XM_007400788.1"/>
</dbReference>
<evidence type="ECO:0000256" key="1">
    <source>
        <dbReference type="SAM" id="MobiDB-lite"/>
    </source>
</evidence>
<feature type="compositionally biased region" description="Low complexity" evidence="1">
    <location>
        <begin position="156"/>
        <end position="191"/>
    </location>
</feature>
<feature type="chain" id="PRO_5003888702" evidence="2">
    <location>
        <begin position="19"/>
        <end position="281"/>
    </location>
</feature>
<dbReference type="PANTHER" id="PTHR40633">
    <property type="entry name" value="MATRIX PROTEIN, PUTATIVE (AFU_ORTHOLOGUE AFUA_8G05410)-RELATED"/>
    <property type="match status" value="1"/>
</dbReference>
<dbReference type="HOGENOM" id="CLU_078127_2_0_1"/>
<dbReference type="OrthoDB" id="2432613at2759"/>
<sequence>MLSSLFFVTVLAAVAVRADPSPSEPGPGAVYNEGSTCHISWGPDTSGTWNTMNIELMCGDNDDMIYMTTVATVDGTDATKTSFDYPCPQVTPNSAIYFYQFTSPNTSDVTWTTRFAIADASGNTTPPANSTQPNGDSISWGIGTLVDPSTAVPEPSSGTGNSNGTTVTAPPSGPATSGTPTAASESSGAATTLTLAPAASSPSTAGSNSVLALGGSSGSLTKSSMVTVTTGSAAPTNSATAKNTTGSSVPNGVAVGVSISSRITQSIATLVVVGAAFAAVL</sequence>
<feature type="region of interest" description="Disordered" evidence="1">
    <location>
        <begin position="122"/>
        <end position="191"/>
    </location>
</feature>
<organism evidence="3 4">
    <name type="scientific">Phanerochaete carnosa (strain HHB-10118-sp)</name>
    <name type="common">White-rot fungus</name>
    <name type="synonym">Peniophora carnosa</name>
    <dbReference type="NCBI Taxonomy" id="650164"/>
    <lineage>
        <taxon>Eukaryota</taxon>
        <taxon>Fungi</taxon>
        <taxon>Dikarya</taxon>
        <taxon>Basidiomycota</taxon>
        <taxon>Agaricomycotina</taxon>
        <taxon>Agaricomycetes</taxon>
        <taxon>Polyporales</taxon>
        <taxon>Phanerochaetaceae</taxon>
        <taxon>Phanerochaete</taxon>
    </lineage>
</organism>
<dbReference type="GeneID" id="18918699"/>
<evidence type="ECO:0000313" key="3">
    <source>
        <dbReference type="EMBL" id="EKM50580.1"/>
    </source>
</evidence>
<keyword evidence="2" id="KW-0732">Signal</keyword>
<proteinExistence type="predicted"/>
<dbReference type="EMBL" id="JH930478">
    <property type="protein sequence ID" value="EKM50580.1"/>
    <property type="molecule type" value="Genomic_DNA"/>
</dbReference>
<feature type="compositionally biased region" description="Polar residues" evidence="1">
    <location>
        <begin position="122"/>
        <end position="137"/>
    </location>
</feature>
<name>K5VUT7_PHACS</name>
<protein>
    <submittedName>
        <fullName evidence="3">Uncharacterized protein</fullName>
    </submittedName>
</protein>
<reference evidence="3 4" key="1">
    <citation type="journal article" date="2012" name="BMC Genomics">
        <title>Comparative genomics of the white-rot fungi, Phanerochaete carnosa and P. chrysosporium, to elucidate the genetic basis of the distinct wood types they colonize.</title>
        <authorList>
            <person name="Suzuki H."/>
            <person name="MacDonald J."/>
            <person name="Syed K."/>
            <person name="Salamov A."/>
            <person name="Hori C."/>
            <person name="Aerts A."/>
            <person name="Henrissat B."/>
            <person name="Wiebenga A."/>
            <person name="vanKuyk P.A."/>
            <person name="Barry K."/>
            <person name="Lindquist E."/>
            <person name="LaButti K."/>
            <person name="Lapidus A."/>
            <person name="Lucas S."/>
            <person name="Coutinho P."/>
            <person name="Gong Y."/>
            <person name="Samejima M."/>
            <person name="Mahadevan R."/>
            <person name="Abou-Zaid M."/>
            <person name="de Vries R.P."/>
            <person name="Igarashi K."/>
            <person name="Yadav J.S."/>
            <person name="Grigoriev I.V."/>
            <person name="Master E.R."/>
        </authorList>
    </citation>
    <scope>NUCLEOTIDE SEQUENCE [LARGE SCALE GENOMIC DNA]</scope>
    <source>
        <strain evidence="3 4">HHB-10118-sp</strain>
    </source>
</reference>
<dbReference type="Proteomes" id="UP000008370">
    <property type="component" value="Unassembled WGS sequence"/>
</dbReference>